<dbReference type="Proteomes" id="UP000178606">
    <property type="component" value="Unassembled WGS sequence"/>
</dbReference>
<evidence type="ECO:0000259" key="1">
    <source>
        <dbReference type="Pfam" id="PF13480"/>
    </source>
</evidence>
<evidence type="ECO:0000313" key="2">
    <source>
        <dbReference type="EMBL" id="OGG45988.1"/>
    </source>
</evidence>
<accession>A0A1F6C9Z8</accession>
<protein>
    <recommendedName>
        <fullName evidence="1">BioF2-like acetyltransferase domain-containing protein</fullName>
    </recommendedName>
</protein>
<dbReference type="SUPFAM" id="SSF55729">
    <property type="entry name" value="Acyl-CoA N-acyltransferases (Nat)"/>
    <property type="match status" value="1"/>
</dbReference>
<proteinExistence type="predicted"/>
<dbReference type="InterPro" id="IPR016181">
    <property type="entry name" value="Acyl_CoA_acyltransferase"/>
</dbReference>
<dbReference type="InterPro" id="IPR038740">
    <property type="entry name" value="BioF2-like_GNAT_dom"/>
</dbReference>
<dbReference type="Pfam" id="PF13480">
    <property type="entry name" value="Acetyltransf_6"/>
    <property type="match status" value="1"/>
</dbReference>
<feature type="domain" description="BioF2-like acetyltransferase" evidence="1">
    <location>
        <begin position="171"/>
        <end position="312"/>
    </location>
</feature>
<gene>
    <name evidence="2" type="ORF">A3F84_25480</name>
</gene>
<comment type="caution">
    <text evidence="2">The sequence shown here is derived from an EMBL/GenBank/DDBJ whole genome shotgun (WGS) entry which is preliminary data.</text>
</comment>
<name>A0A1F6C9Z8_HANXR</name>
<organism evidence="2 3">
    <name type="scientific">Handelsmanbacteria sp. (strain RIFCSPLOWO2_12_FULL_64_10)</name>
    <dbReference type="NCBI Taxonomy" id="1817868"/>
    <lineage>
        <taxon>Bacteria</taxon>
        <taxon>Candidatus Handelsmaniibacteriota</taxon>
    </lineage>
</organism>
<dbReference type="AlphaFoldDB" id="A0A1F6C9Z8"/>
<sequence length="344" mass="38678">MDVTIWDQSDAFQRLEQPWKRLFDDCPDAPVFLSWEWTSTWWTHFHGDCQPHIMTFNEGDELVAVVPLMVDTGGAPTIRFMGSSETTDYADILAADGHSTRAAEALVECLREAAEQVPLVLEPIPEESPLLKVVRDSPDADAETTKLEPCPTATLADSWEGYLATLSKTDRHELRRKMRRADSAGNLHVEVFTESESLAAALPSFYHLHRSSGNVRKAQFLEPRIQAFFSDVALALAERQWVRLAMLYLDDREIASVLSFDRGSTVGLYNSGYDAEFRPMSPGIVVIALELKAAIERGRSTYDFLRGDEPYKYDFGAHDRFVWRVNFGIAARASLQPDAVGSRE</sequence>
<dbReference type="EMBL" id="MFKF01000350">
    <property type="protein sequence ID" value="OGG45988.1"/>
    <property type="molecule type" value="Genomic_DNA"/>
</dbReference>
<reference evidence="2 3" key="1">
    <citation type="journal article" date="2016" name="Nat. Commun.">
        <title>Thousands of microbial genomes shed light on interconnected biogeochemical processes in an aquifer system.</title>
        <authorList>
            <person name="Anantharaman K."/>
            <person name="Brown C.T."/>
            <person name="Hug L.A."/>
            <person name="Sharon I."/>
            <person name="Castelle C.J."/>
            <person name="Probst A.J."/>
            <person name="Thomas B.C."/>
            <person name="Singh A."/>
            <person name="Wilkins M.J."/>
            <person name="Karaoz U."/>
            <person name="Brodie E.L."/>
            <person name="Williams K.H."/>
            <person name="Hubbard S.S."/>
            <person name="Banfield J.F."/>
        </authorList>
    </citation>
    <scope>NUCLEOTIDE SEQUENCE [LARGE SCALE GENOMIC DNA]</scope>
    <source>
        <strain evidence="3">RIFCSPLOWO2_12_FULL_64_10</strain>
    </source>
</reference>
<evidence type="ECO:0000313" key="3">
    <source>
        <dbReference type="Proteomes" id="UP000178606"/>
    </source>
</evidence>
<dbReference type="Gene3D" id="3.40.630.30">
    <property type="match status" value="1"/>
</dbReference>